<feature type="region of interest" description="Disordered" evidence="1">
    <location>
        <begin position="1"/>
        <end position="21"/>
    </location>
</feature>
<evidence type="ECO:0000313" key="2">
    <source>
        <dbReference type="EMBL" id="SBV90355.1"/>
    </source>
</evidence>
<reference evidence="2" key="1">
    <citation type="submission" date="2016-04" db="EMBL/GenBank/DDBJ databases">
        <authorList>
            <person name="Evans L.H."/>
            <person name="Alamgir A."/>
            <person name="Owens N."/>
            <person name="Weber N.D."/>
            <person name="Virtaneva K."/>
            <person name="Barbian K."/>
            <person name="Babar A."/>
            <person name="Rosenke K."/>
        </authorList>
    </citation>
    <scope>NUCLEOTIDE SEQUENCE</scope>
    <source>
        <strain evidence="2">86-1</strain>
    </source>
</reference>
<dbReference type="EMBL" id="FLUM01000001">
    <property type="protein sequence ID" value="SBV90355.1"/>
    <property type="molecule type" value="Genomic_DNA"/>
</dbReference>
<organism evidence="2">
    <name type="scientific">uncultured Dysgonomonas sp</name>
    <dbReference type="NCBI Taxonomy" id="206096"/>
    <lineage>
        <taxon>Bacteria</taxon>
        <taxon>Pseudomonadati</taxon>
        <taxon>Bacteroidota</taxon>
        <taxon>Bacteroidia</taxon>
        <taxon>Bacteroidales</taxon>
        <taxon>Dysgonomonadaceae</taxon>
        <taxon>Dysgonomonas</taxon>
        <taxon>environmental samples</taxon>
    </lineage>
</organism>
<protein>
    <submittedName>
        <fullName evidence="2">Uncharacterized protein</fullName>
    </submittedName>
</protein>
<accession>A0A212ITW8</accession>
<dbReference type="AlphaFoldDB" id="A0A212ITW8"/>
<proteinExistence type="predicted"/>
<sequence length="91" mass="10336">MDLLNHMNRRNSNRIAQGNPSRYEKGGDDELLIIQNMLLSNYCDIEFHIYVVQPGIEKNKLANSSELLSLLGATDLLLKRTGNEFSIITNE</sequence>
<name>A0A212ITW8_9BACT</name>
<evidence type="ECO:0000256" key="1">
    <source>
        <dbReference type="SAM" id="MobiDB-lite"/>
    </source>
</evidence>
<gene>
    <name evidence="2" type="ORF">KL86DYS1_10004</name>
</gene>